<keyword evidence="1" id="KW-0472">Membrane</keyword>
<feature type="transmembrane region" description="Helical" evidence="1">
    <location>
        <begin position="49"/>
        <end position="70"/>
    </location>
</feature>
<name>A0A6C0BP76_9ZZZZ</name>
<organism evidence="2">
    <name type="scientific">viral metagenome</name>
    <dbReference type="NCBI Taxonomy" id="1070528"/>
    <lineage>
        <taxon>unclassified sequences</taxon>
        <taxon>metagenomes</taxon>
        <taxon>organismal metagenomes</taxon>
    </lineage>
</organism>
<reference evidence="2" key="1">
    <citation type="journal article" date="2020" name="Nature">
        <title>Giant virus diversity and host interactions through global metagenomics.</title>
        <authorList>
            <person name="Schulz F."/>
            <person name="Roux S."/>
            <person name="Paez-Espino D."/>
            <person name="Jungbluth S."/>
            <person name="Walsh D.A."/>
            <person name="Denef V.J."/>
            <person name="McMahon K.D."/>
            <person name="Konstantinidis K.T."/>
            <person name="Eloe-Fadrosh E.A."/>
            <person name="Kyrpides N.C."/>
            <person name="Woyke T."/>
        </authorList>
    </citation>
    <scope>NUCLEOTIDE SEQUENCE</scope>
    <source>
        <strain evidence="2">GVMAG-M-3300017651-5</strain>
    </source>
</reference>
<dbReference type="EMBL" id="MN739199">
    <property type="protein sequence ID" value="QHS93188.1"/>
    <property type="molecule type" value="Genomic_DNA"/>
</dbReference>
<feature type="transmembrane region" description="Helical" evidence="1">
    <location>
        <begin position="12"/>
        <end position="29"/>
    </location>
</feature>
<proteinExistence type="predicted"/>
<keyword evidence="1" id="KW-1133">Transmembrane helix</keyword>
<evidence type="ECO:0000313" key="2">
    <source>
        <dbReference type="EMBL" id="QHS93188.1"/>
    </source>
</evidence>
<keyword evidence="1" id="KW-0812">Transmembrane</keyword>
<sequence>MNSITSFVVNRFRYSTLLTSFSICLPLSIGMDLNSENRTVKGTFQKALMMTPMLVVPEVSCVAIGVGYLMTKLDEN</sequence>
<protein>
    <submittedName>
        <fullName evidence="2">Uncharacterized protein</fullName>
    </submittedName>
</protein>
<evidence type="ECO:0000256" key="1">
    <source>
        <dbReference type="SAM" id="Phobius"/>
    </source>
</evidence>
<accession>A0A6C0BP76</accession>
<dbReference type="AlphaFoldDB" id="A0A6C0BP76"/>